<dbReference type="PROSITE" id="PS01173">
    <property type="entry name" value="LIPASE_GDXG_HIS"/>
    <property type="match status" value="1"/>
</dbReference>
<evidence type="ECO:0000256" key="1">
    <source>
        <dbReference type="ARBA" id="ARBA00010515"/>
    </source>
</evidence>
<dbReference type="InterPro" id="IPR033140">
    <property type="entry name" value="Lipase_GDXG_put_SER_AS"/>
</dbReference>
<name>A0A178ZU54_9EURO</name>
<dbReference type="Gene3D" id="3.40.50.1820">
    <property type="entry name" value="alpha/beta hydrolase"/>
    <property type="match status" value="1"/>
</dbReference>
<dbReference type="InterPro" id="IPR002168">
    <property type="entry name" value="Lipase_GDXG_HIS_AS"/>
</dbReference>
<organism evidence="5 6">
    <name type="scientific">Fonsecaea erecta</name>
    <dbReference type="NCBI Taxonomy" id="1367422"/>
    <lineage>
        <taxon>Eukaryota</taxon>
        <taxon>Fungi</taxon>
        <taxon>Dikarya</taxon>
        <taxon>Ascomycota</taxon>
        <taxon>Pezizomycotina</taxon>
        <taxon>Eurotiomycetes</taxon>
        <taxon>Chaetothyriomycetidae</taxon>
        <taxon>Chaetothyriales</taxon>
        <taxon>Herpotrichiellaceae</taxon>
        <taxon>Fonsecaea</taxon>
    </lineage>
</organism>
<gene>
    <name evidence="5" type="ORF">AYL99_02526</name>
</gene>
<dbReference type="PROSITE" id="PS01174">
    <property type="entry name" value="LIPASE_GDXG_SER"/>
    <property type="match status" value="1"/>
</dbReference>
<dbReference type="InterPro" id="IPR029058">
    <property type="entry name" value="AB_hydrolase_fold"/>
</dbReference>
<dbReference type="PANTHER" id="PTHR48081">
    <property type="entry name" value="AB HYDROLASE SUPERFAMILY PROTEIN C4A8.06C"/>
    <property type="match status" value="1"/>
</dbReference>
<dbReference type="OrthoDB" id="5354320at2759"/>
<dbReference type="GO" id="GO:0016787">
    <property type="term" value="F:hydrolase activity"/>
    <property type="evidence" value="ECO:0007669"/>
    <property type="project" value="UniProtKB-KW"/>
</dbReference>
<proteinExistence type="inferred from homology"/>
<sequence length="490" mass="53604">MDLSPRALVRLLLPRLPLLIKTIVFNTLSLSPNSSKQDLTTEVVVVILRSIMSVRKPMGYLQHISTKDPGIKGPIRIAKVTIPPPLDEEGPRDAIVKAIKELGDGSETYTLPDVGGVEAEWTGYQKGVPAHEPRPDVSEDDHYRILMASVSTSTTILYFHGGAYFLMDPASHRVPVSRLARLTGGRGYSVRYRLAPQNPFPAQLLDGLVAYLSLLAPPKGLPHDPVPAKHIVFAGDSAGANLAVALLQLLLSLQRMAVSSIKFHGVDVPVEVPAGICLNSVWADISRSLPSINKNAHLDYLDPPTAEGVSKADPLPDNLWPARPPRANIFCNASMMTHPLVSPLAAGPELWKGMPPAWLCLGNEGLEDEITILARRMHQGGGVVDFVGYEGMPHCFAMVFPKNSKSRDCFERQANFCSDVVNGTSPTSSKFVWVKAFAKPSSIEELNPDQLSRLSDQEVTDAMKTMQNHARKREEEALMTWNAQQTRAKL</sequence>
<dbReference type="InterPro" id="IPR013094">
    <property type="entry name" value="AB_hydrolase_3"/>
</dbReference>
<dbReference type="Pfam" id="PF07859">
    <property type="entry name" value="Abhydrolase_3"/>
    <property type="match status" value="1"/>
</dbReference>
<evidence type="ECO:0000313" key="6">
    <source>
        <dbReference type="Proteomes" id="UP000078343"/>
    </source>
</evidence>
<feature type="domain" description="Alpha/beta hydrolase fold-3" evidence="4">
    <location>
        <begin position="156"/>
        <end position="397"/>
    </location>
</feature>
<feature type="active site" evidence="3">
    <location>
        <position position="237"/>
    </location>
</feature>
<dbReference type="PANTHER" id="PTHR48081:SF25">
    <property type="entry name" value="PUTATIVE (AFU_ORTHOLOGUE AFUA_3G11560)-RELATED"/>
    <property type="match status" value="1"/>
</dbReference>
<dbReference type="STRING" id="1367422.A0A178ZU54"/>
<evidence type="ECO:0000313" key="5">
    <source>
        <dbReference type="EMBL" id="OAP63299.1"/>
    </source>
</evidence>
<keyword evidence="6" id="KW-1185">Reference proteome</keyword>
<evidence type="ECO:0000256" key="2">
    <source>
        <dbReference type="ARBA" id="ARBA00022801"/>
    </source>
</evidence>
<dbReference type="AlphaFoldDB" id="A0A178ZU54"/>
<evidence type="ECO:0000256" key="3">
    <source>
        <dbReference type="PROSITE-ProRule" id="PRU10038"/>
    </source>
</evidence>
<keyword evidence="2" id="KW-0378">Hydrolase</keyword>
<protein>
    <recommendedName>
        <fullName evidence="4">Alpha/beta hydrolase fold-3 domain-containing protein</fullName>
    </recommendedName>
</protein>
<reference evidence="5 6" key="1">
    <citation type="submission" date="2016-04" db="EMBL/GenBank/DDBJ databases">
        <title>Draft genome of Fonsecaea erecta CBS 125763.</title>
        <authorList>
            <person name="Weiss V.A."/>
            <person name="Vicente V.A."/>
            <person name="Raittz R.T."/>
            <person name="Moreno L.F."/>
            <person name="De Souza E.M."/>
            <person name="Pedrosa F.O."/>
            <person name="Steffens M.B."/>
            <person name="Faoro H."/>
            <person name="Tadra-Sfeir M.Z."/>
            <person name="Najafzadeh M.J."/>
            <person name="Felipe M.S."/>
            <person name="Teixeira M."/>
            <person name="Sun J."/>
            <person name="Xi L."/>
            <person name="Gomes R."/>
            <person name="De Azevedo C.M."/>
            <person name="Salgado C.G."/>
            <person name="Da Silva M.B."/>
            <person name="Nascimento M.F."/>
            <person name="Queiroz-Telles F."/>
            <person name="Attili D.S."/>
            <person name="Gorbushina A."/>
        </authorList>
    </citation>
    <scope>NUCLEOTIDE SEQUENCE [LARGE SCALE GENOMIC DNA]</scope>
    <source>
        <strain evidence="5 6">CBS 125763</strain>
    </source>
</reference>
<dbReference type="SUPFAM" id="SSF53474">
    <property type="entry name" value="alpha/beta-Hydrolases"/>
    <property type="match status" value="1"/>
</dbReference>
<dbReference type="RefSeq" id="XP_018696666.1">
    <property type="nucleotide sequence ID" value="XM_018834042.1"/>
</dbReference>
<dbReference type="GeneID" id="30006696"/>
<dbReference type="EMBL" id="LVYI01000002">
    <property type="protein sequence ID" value="OAP63299.1"/>
    <property type="molecule type" value="Genomic_DNA"/>
</dbReference>
<evidence type="ECO:0000259" key="4">
    <source>
        <dbReference type="Pfam" id="PF07859"/>
    </source>
</evidence>
<comment type="caution">
    <text evidence="5">The sequence shown here is derived from an EMBL/GenBank/DDBJ whole genome shotgun (WGS) entry which is preliminary data.</text>
</comment>
<accession>A0A178ZU54</accession>
<comment type="similarity">
    <text evidence="1">Belongs to the 'GDXG' lipolytic enzyme family.</text>
</comment>
<dbReference type="Proteomes" id="UP000078343">
    <property type="component" value="Unassembled WGS sequence"/>
</dbReference>
<dbReference type="InterPro" id="IPR050300">
    <property type="entry name" value="GDXG_lipolytic_enzyme"/>
</dbReference>